<gene>
    <name evidence="2" type="ORF">CWE07_05730</name>
</gene>
<feature type="transmembrane region" description="Helical" evidence="1">
    <location>
        <begin position="61"/>
        <end position="83"/>
    </location>
</feature>
<comment type="caution">
    <text evidence="2">The sequence shown here is derived from an EMBL/GenBank/DDBJ whole genome shotgun (WGS) entry which is preliminary data.</text>
</comment>
<protein>
    <submittedName>
        <fullName evidence="2">DUF2878 domain-containing protein</fullName>
    </submittedName>
</protein>
<reference evidence="2 3" key="1">
    <citation type="journal article" date="2018" name="Front. Microbiol.">
        <title>Genome-Based Analysis Reveals the Taxonomy and Diversity of the Family Idiomarinaceae.</title>
        <authorList>
            <person name="Liu Y."/>
            <person name="Lai Q."/>
            <person name="Shao Z."/>
        </authorList>
    </citation>
    <scope>NUCLEOTIDE SEQUENCE [LARGE SCALE GENOMIC DNA]</scope>
    <source>
        <strain evidence="2 3">CF12-14</strain>
    </source>
</reference>
<dbReference type="InterPro" id="IPR021306">
    <property type="entry name" value="DUF2878"/>
</dbReference>
<evidence type="ECO:0000256" key="1">
    <source>
        <dbReference type="SAM" id="Phobius"/>
    </source>
</evidence>
<keyword evidence="1" id="KW-0812">Transmembrane</keyword>
<feature type="transmembrane region" description="Helical" evidence="1">
    <location>
        <begin position="89"/>
        <end position="108"/>
    </location>
</feature>
<keyword evidence="3" id="KW-1185">Reference proteome</keyword>
<dbReference type="EMBL" id="PIPK01000004">
    <property type="protein sequence ID" value="RUO24978.1"/>
    <property type="molecule type" value="Genomic_DNA"/>
</dbReference>
<name>A0ABY0BSA9_9GAMM</name>
<feature type="transmembrane region" description="Helical" evidence="1">
    <location>
        <begin position="35"/>
        <end position="54"/>
    </location>
</feature>
<dbReference type="Proteomes" id="UP000287865">
    <property type="component" value="Unassembled WGS sequence"/>
</dbReference>
<sequence length="178" mass="20379">MWQLLRNQLSQITRLVHFFFFDLVWFLAVWGREDWLWLTALSVVALYASAWRYLWARRYMLITLIGVGLLAEYLMVAMGAIRFTGTDLLPAWLILLWLGFAAMALVVFTWLKGRYVLAFIAGVIFGPITYFAGVGLGAAERLTSPMLMAVGYSLIWGLLMLLVVRMVALGQDKEQRYV</sequence>
<dbReference type="Pfam" id="PF11086">
    <property type="entry name" value="DUF2878"/>
    <property type="match status" value="1"/>
</dbReference>
<proteinExistence type="predicted"/>
<evidence type="ECO:0000313" key="3">
    <source>
        <dbReference type="Proteomes" id="UP000287865"/>
    </source>
</evidence>
<keyword evidence="1" id="KW-1133">Transmembrane helix</keyword>
<accession>A0ABY0BSA9</accession>
<keyword evidence="1" id="KW-0472">Membrane</keyword>
<feature type="transmembrane region" description="Helical" evidence="1">
    <location>
        <begin position="12"/>
        <end position="29"/>
    </location>
</feature>
<organism evidence="2 3">
    <name type="scientific">Aliidiomarina maris</name>
    <dbReference type="NCBI Taxonomy" id="531312"/>
    <lineage>
        <taxon>Bacteria</taxon>
        <taxon>Pseudomonadati</taxon>
        <taxon>Pseudomonadota</taxon>
        <taxon>Gammaproteobacteria</taxon>
        <taxon>Alteromonadales</taxon>
        <taxon>Idiomarinaceae</taxon>
        <taxon>Aliidiomarina</taxon>
    </lineage>
</organism>
<evidence type="ECO:0000313" key="2">
    <source>
        <dbReference type="EMBL" id="RUO24978.1"/>
    </source>
</evidence>
<feature type="transmembrane region" description="Helical" evidence="1">
    <location>
        <begin position="115"/>
        <end position="139"/>
    </location>
</feature>
<feature type="transmembrane region" description="Helical" evidence="1">
    <location>
        <begin position="145"/>
        <end position="168"/>
    </location>
</feature>